<accession>A0ABY4TQJ4</accession>
<protein>
    <submittedName>
        <fullName evidence="1">Uncharacterized protein</fullName>
    </submittedName>
</protein>
<keyword evidence="2" id="KW-1185">Reference proteome</keyword>
<name>A0ABY4TQJ4_9CLOT</name>
<dbReference type="Proteomes" id="UP000017590">
    <property type="component" value="Chromosome"/>
</dbReference>
<proteinExistence type="predicted"/>
<gene>
    <name evidence="1" type="ORF">CAETHG_04655</name>
</gene>
<organism evidence="1 2">
    <name type="scientific">Clostridium autoethanogenum DSM 10061</name>
    <dbReference type="NCBI Taxonomy" id="1341692"/>
    <lineage>
        <taxon>Bacteria</taxon>
        <taxon>Bacillati</taxon>
        <taxon>Bacillota</taxon>
        <taxon>Clostridia</taxon>
        <taxon>Eubacteriales</taxon>
        <taxon>Clostridiaceae</taxon>
        <taxon>Clostridium</taxon>
    </lineage>
</organism>
<dbReference type="RefSeq" id="WP_242834116.1">
    <property type="nucleotide sequence ID" value="NC_022592.1"/>
</dbReference>
<evidence type="ECO:0000313" key="2">
    <source>
        <dbReference type="Proteomes" id="UP000017590"/>
    </source>
</evidence>
<reference evidence="2" key="1">
    <citation type="journal article" date="2014" name="Biotechnol. Biofuels">
        <title>Comparison of single-molecule sequencing and hybrid approaches for finishing the genome of Clostridium autoethanogenum and analysis of CRISPR systems in industrial relevant Clostridia.</title>
        <authorList>
            <person name="Brown S.D."/>
            <person name="Nagaraju S."/>
            <person name="Utturkar S."/>
            <person name="De Tissera S."/>
            <person name="Segovia S."/>
            <person name="Mitchell W."/>
            <person name="Land M.L."/>
            <person name="Dassanayake A."/>
            <person name="Kopke M."/>
        </authorList>
    </citation>
    <scope>NUCLEOTIDE SEQUENCE [LARGE SCALE GENOMIC DNA]</scope>
    <source>
        <strain evidence="2">DSM 10061</strain>
    </source>
</reference>
<dbReference type="EMBL" id="CP006763">
    <property type="protein sequence ID" value="URS74433.1"/>
    <property type="molecule type" value="Genomic_DNA"/>
</dbReference>
<sequence length="57" mass="6227">MFISIQKLTSGSLKPMCPLAPIPNKYAQEIYDVGVRTITVTVNAVDPCIGSKIIYPM</sequence>
<evidence type="ECO:0000313" key="1">
    <source>
        <dbReference type="EMBL" id="URS74433.1"/>
    </source>
</evidence>